<feature type="signal peptide" evidence="2">
    <location>
        <begin position="1"/>
        <end position="33"/>
    </location>
</feature>
<gene>
    <name evidence="3" type="ORF">DGMP_19370</name>
</gene>
<feature type="chain" id="PRO_5034741187" evidence="2">
    <location>
        <begin position="34"/>
        <end position="954"/>
    </location>
</feature>
<name>A0A8D5FN24_9BACT</name>
<dbReference type="KEGG" id="dbk:DGMP_19370"/>
<dbReference type="EMBL" id="AP024086">
    <property type="protein sequence ID" value="BCL61244.1"/>
    <property type="molecule type" value="Genomic_DNA"/>
</dbReference>
<sequence length="954" mass="107622">MTELTFFKSKFMTLTIVFIVLLFNSTTPVPVQADDFDDFIGFLKDVEDETGMPLDKMGVPFNATQLEQSKGVITCLSNANGDTYETAVCIDDFHDTSAGQQLAEQADLPSWVWDVIDSYILYMEKDYMGLAWSLGEAVVCAVINVWTGTDICGLIEELAQLAEDVLDIGKVLIEWLGELGEAVVGAIKDAACAIGIGGCDDSPPIPPEVVLYEMMAPEIQAGLDKREEKYSGAFAAFLADLKNRVLGKVNAEIKNFNDQVSSTWIPQLDYYTQADVDKAGARFVDTVNVRWSNDIIQRVDKERHNRIKIYGNPANIDSLTREVLNKYIPEGSDFKWMLIDECTSDFKNDFGYDHIDRWKIMHLAVENIGIMQDSVQSNRELCTTFYDQNKTAFTASAIGYVQDKVNCVDTGKDLFCYSLTAYDKCVTVMGAFNRKDICRINMTNASLEAKKKIEAMFRQDGSRFYKLPIREQNNTLSEMQHSQAATAILPASQEPLIFTCYRPTHLYFFNLFYQALYGGLPQKLLKPELQEGTTYHQLKIAVENAVKQINKRQYPEINCTVMATVDPLLLEVIDPLCFQNLQDKNPSFDFQAPSKKPGFSYSQKKLNLSIDGLETPTIFIDMAGYWGNLIKNKIRKTEITADSIRIEKIHPLDPVTRNKLDRNSLRQNTLSGLQASATGAQLKKNVNQAIRTGSNQKAMSGTLPSDSKIPVFFSLKTSFRAHQPVRFKIQTTSKRKVLFELRHRSGKGRQYRPVKNIAHTFKQQGTMAILTLSPGMGGEFQIRIRANRTSPWGKWHTFRVVGKPTRGSEVSINPQPEPPGKPSVSKQLVKKTLPVIKEPHNNQTFLFSGRNVSINSRIAHAPGVKLVVKLQHKKRGHFIDVPLQINKRHDRQGTLLNFTLDLTGSYRLKVKLSDPGAQWTRWTVFNIDKKARARLKNKRPGTHFQPTPLKPSFK</sequence>
<dbReference type="Proteomes" id="UP000826725">
    <property type="component" value="Chromosome"/>
</dbReference>
<organism evidence="3 4">
    <name type="scientific">Desulfomarina profundi</name>
    <dbReference type="NCBI Taxonomy" id="2772557"/>
    <lineage>
        <taxon>Bacteria</taxon>
        <taxon>Pseudomonadati</taxon>
        <taxon>Thermodesulfobacteriota</taxon>
        <taxon>Desulfobulbia</taxon>
        <taxon>Desulfobulbales</taxon>
        <taxon>Desulfobulbaceae</taxon>
        <taxon>Desulfomarina</taxon>
    </lineage>
</organism>
<keyword evidence="4" id="KW-1185">Reference proteome</keyword>
<feature type="region of interest" description="Disordered" evidence="1">
    <location>
        <begin position="935"/>
        <end position="954"/>
    </location>
</feature>
<dbReference type="AlphaFoldDB" id="A0A8D5FN24"/>
<accession>A0A8D5FN24</accession>
<reference evidence="3" key="1">
    <citation type="submission" date="2020-09" db="EMBL/GenBank/DDBJ databases">
        <title>Desulfogranum mesoprofundum gen. nov., sp. nov., a novel mesophilic, sulfate-reducing chemolithoautotroph isolated from a deep-sea hydrothermal vent chimney in the Suiyo Seamount.</title>
        <authorList>
            <person name="Hashimoto Y."/>
            <person name="Nakagawa S."/>
        </authorList>
    </citation>
    <scope>NUCLEOTIDE SEQUENCE</scope>
    <source>
        <strain evidence="3">KT2</strain>
    </source>
</reference>
<protein>
    <submittedName>
        <fullName evidence="3">Uncharacterized protein</fullName>
    </submittedName>
</protein>
<evidence type="ECO:0000313" key="4">
    <source>
        <dbReference type="Proteomes" id="UP000826725"/>
    </source>
</evidence>
<evidence type="ECO:0000313" key="3">
    <source>
        <dbReference type="EMBL" id="BCL61244.1"/>
    </source>
</evidence>
<feature type="region of interest" description="Disordered" evidence="1">
    <location>
        <begin position="805"/>
        <end position="826"/>
    </location>
</feature>
<dbReference type="RefSeq" id="WP_228857275.1">
    <property type="nucleotide sequence ID" value="NZ_AP024086.1"/>
</dbReference>
<proteinExistence type="predicted"/>
<evidence type="ECO:0000256" key="1">
    <source>
        <dbReference type="SAM" id="MobiDB-lite"/>
    </source>
</evidence>
<keyword evidence="2" id="KW-0732">Signal</keyword>
<evidence type="ECO:0000256" key="2">
    <source>
        <dbReference type="SAM" id="SignalP"/>
    </source>
</evidence>